<feature type="transmembrane region" description="Helical" evidence="7">
    <location>
        <begin position="182"/>
        <end position="202"/>
    </location>
</feature>
<dbReference type="STRING" id="86259.A0A4Z1PR18"/>
<evidence type="ECO:0000256" key="6">
    <source>
        <dbReference type="SAM" id="MobiDB-lite"/>
    </source>
</evidence>
<keyword evidence="5 7" id="KW-0472">Membrane</keyword>
<comment type="similarity">
    <text evidence="2">Belongs to the acetate uptake transporter (AceTr) (TC 2.A.96) family.</text>
</comment>
<dbReference type="Proteomes" id="UP000298493">
    <property type="component" value="Unassembled WGS sequence"/>
</dbReference>
<dbReference type="InterPro" id="IPR000791">
    <property type="entry name" value="Gpr1/Fun34/SatP-like"/>
</dbReference>
<organism evidence="8 9">
    <name type="scientific">Venturia nashicola</name>
    <dbReference type="NCBI Taxonomy" id="86259"/>
    <lineage>
        <taxon>Eukaryota</taxon>
        <taxon>Fungi</taxon>
        <taxon>Dikarya</taxon>
        <taxon>Ascomycota</taxon>
        <taxon>Pezizomycotina</taxon>
        <taxon>Dothideomycetes</taxon>
        <taxon>Pleosporomycetidae</taxon>
        <taxon>Venturiales</taxon>
        <taxon>Venturiaceae</taxon>
        <taxon>Venturia</taxon>
    </lineage>
</organism>
<evidence type="ECO:0000256" key="2">
    <source>
        <dbReference type="ARBA" id="ARBA00005587"/>
    </source>
</evidence>
<dbReference type="Pfam" id="PF01184">
    <property type="entry name" value="Gpr1_Fun34_YaaH"/>
    <property type="match status" value="1"/>
</dbReference>
<feature type="region of interest" description="Disordered" evidence="6">
    <location>
        <begin position="70"/>
        <end position="89"/>
    </location>
</feature>
<reference evidence="8 9" key="1">
    <citation type="submission" date="2019-04" db="EMBL/GenBank/DDBJ databases">
        <title>High contiguity whole genome sequence and gene annotation resource for two Venturia nashicola isolates.</title>
        <authorList>
            <person name="Prokchorchik M."/>
            <person name="Won K."/>
            <person name="Lee Y."/>
            <person name="Choi E.D."/>
            <person name="Segonzac C."/>
            <person name="Sohn K.H."/>
        </authorList>
    </citation>
    <scope>NUCLEOTIDE SEQUENCE [LARGE SCALE GENOMIC DNA]</scope>
    <source>
        <strain evidence="8 9">PRI2</strain>
    </source>
</reference>
<dbReference type="PANTHER" id="PTHR31123">
    <property type="entry name" value="ACCUMULATION OF DYADS PROTEIN 2-RELATED"/>
    <property type="match status" value="1"/>
</dbReference>
<evidence type="ECO:0000256" key="5">
    <source>
        <dbReference type="ARBA" id="ARBA00023136"/>
    </source>
</evidence>
<comment type="subcellular location">
    <subcellularLocation>
        <location evidence="1">Membrane</location>
        <topology evidence="1">Multi-pass membrane protein</topology>
    </subcellularLocation>
</comment>
<accession>A0A4Z1PR18</accession>
<evidence type="ECO:0000256" key="3">
    <source>
        <dbReference type="ARBA" id="ARBA00022692"/>
    </source>
</evidence>
<protein>
    <submittedName>
        <fullName evidence="8">Putative Transcriptional activator of ethanol catabolism AlcS</fullName>
    </submittedName>
</protein>
<name>A0A4Z1PR18_9PEZI</name>
<evidence type="ECO:0000313" key="9">
    <source>
        <dbReference type="Proteomes" id="UP000298493"/>
    </source>
</evidence>
<evidence type="ECO:0000256" key="4">
    <source>
        <dbReference type="ARBA" id="ARBA00022989"/>
    </source>
</evidence>
<keyword evidence="9" id="KW-1185">Reference proteome</keyword>
<keyword evidence="3 7" id="KW-0812">Transmembrane</keyword>
<gene>
    <name evidence="8" type="ORF">E6O75_ATG04289</name>
</gene>
<dbReference type="GO" id="GO:0015123">
    <property type="term" value="F:acetate transmembrane transporter activity"/>
    <property type="evidence" value="ECO:0007669"/>
    <property type="project" value="TreeGrafter"/>
</dbReference>
<dbReference type="GO" id="GO:0005886">
    <property type="term" value="C:plasma membrane"/>
    <property type="evidence" value="ECO:0007669"/>
    <property type="project" value="TreeGrafter"/>
</dbReference>
<evidence type="ECO:0000313" key="8">
    <source>
        <dbReference type="EMBL" id="TID25084.1"/>
    </source>
</evidence>
<dbReference type="InterPro" id="IPR051633">
    <property type="entry name" value="AceTr"/>
</dbReference>
<sequence length="239" mass="26288">MNVTESPSARVRKFSAICGEKTTIQQAIETDPHIPLSASMSRFSDEDGGYMTEEISEVLDEIEISVDKTTRLDGEESEGAPDTVEDAPVNEAAEKDGGSGFCGVEGVCSVLVSTGAKGNGARIIVPYSERHWMGKNLFMYLICSTRINFVFFMIFLFLDLSLFLLTGAYYKASHGQSATAARLFVATGACVFVFCVFGWYLLFAQLLQSVEFPLALPVGDFSRFWKKKSSTQRDVEKAD</sequence>
<proteinExistence type="inferred from homology"/>
<evidence type="ECO:0000256" key="1">
    <source>
        <dbReference type="ARBA" id="ARBA00004141"/>
    </source>
</evidence>
<dbReference type="PANTHER" id="PTHR31123:SF4">
    <property type="entry name" value="PROTEIN ALCS"/>
    <property type="match status" value="1"/>
</dbReference>
<keyword evidence="4 7" id="KW-1133">Transmembrane helix</keyword>
<dbReference type="EMBL" id="SNSC02000004">
    <property type="protein sequence ID" value="TID25084.1"/>
    <property type="molecule type" value="Genomic_DNA"/>
</dbReference>
<feature type="compositionally biased region" description="Acidic residues" evidence="6">
    <location>
        <begin position="75"/>
        <end position="85"/>
    </location>
</feature>
<evidence type="ECO:0000256" key="7">
    <source>
        <dbReference type="SAM" id="Phobius"/>
    </source>
</evidence>
<dbReference type="AlphaFoldDB" id="A0A4Z1PR18"/>
<feature type="transmembrane region" description="Helical" evidence="7">
    <location>
        <begin position="149"/>
        <end position="170"/>
    </location>
</feature>
<comment type="caution">
    <text evidence="8">The sequence shown here is derived from an EMBL/GenBank/DDBJ whole genome shotgun (WGS) entry which is preliminary data.</text>
</comment>